<dbReference type="AlphaFoldDB" id="R9B2W4"/>
<dbReference type="PATRIC" id="fig|1217699.3.peg.1313"/>
<evidence type="ECO:0000313" key="3">
    <source>
        <dbReference type="EMBL" id="EOR08829.1"/>
    </source>
</evidence>
<dbReference type="HOGENOM" id="CLU_961816_0_0_6"/>
<evidence type="ECO:0000256" key="1">
    <source>
        <dbReference type="SAM" id="Coils"/>
    </source>
</evidence>
<reference evidence="3 4" key="1">
    <citation type="submission" date="2013-03" db="EMBL/GenBank/DDBJ databases">
        <title>The Genome Sequence of Acinetobacter sp. CIP 110321.</title>
        <authorList>
            <consortium name="The Broad Institute Genome Sequencing Platform"/>
            <consortium name="The Broad Institute Genome Sequencing Center for Infectious Disease"/>
            <person name="Cerqueira G."/>
            <person name="Feldgarden M."/>
            <person name="Courvalin P."/>
            <person name="Perichon B."/>
            <person name="Grillot-Courvalin C."/>
            <person name="Clermont D."/>
            <person name="Rocha E."/>
            <person name="Yoon E.-J."/>
            <person name="Nemec A."/>
            <person name="Walker B."/>
            <person name="Young S.K."/>
            <person name="Zeng Q."/>
            <person name="Gargeya S."/>
            <person name="Fitzgerald M."/>
            <person name="Haas B."/>
            <person name="Abouelleil A."/>
            <person name="Alvarado L."/>
            <person name="Arachchi H.M."/>
            <person name="Berlin A.M."/>
            <person name="Chapman S.B."/>
            <person name="Dewar J."/>
            <person name="Goldberg J."/>
            <person name="Griggs A."/>
            <person name="Gujja S."/>
            <person name="Hansen M."/>
            <person name="Howarth C."/>
            <person name="Imamovic A."/>
            <person name="Larimer J."/>
            <person name="McCowan C."/>
            <person name="Murphy C."/>
            <person name="Neiman D."/>
            <person name="Pearson M."/>
            <person name="Priest M."/>
            <person name="Roberts A."/>
            <person name="Saif S."/>
            <person name="Shea T."/>
            <person name="Sisk P."/>
            <person name="Sykes S."/>
            <person name="Wortman J."/>
            <person name="Nusbaum C."/>
            <person name="Birren B."/>
        </authorList>
    </citation>
    <scope>NUCLEOTIDE SEQUENCE [LARGE SCALE GENOMIC DNA]</scope>
    <source>
        <strain evidence="3 4">CIP 110321</strain>
    </source>
</reference>
<evidence type="ECO:0000259" key="2">
    <source>
        <dbReference type="Pfam" id="PF07603"/>
    </source>
</evidence>
<sequence>MDKQTKLLAELLSASELMVIDQFMQLMVKNNTFERRLEKRTQNIELLNAKIVALEKKENIYHLEIQKLKQNSIDTAKTAKITNTTVPQVVIKKKIIDGAMIAKKLKSDVELVKRPNSSINKTISSNNELEQGVWTDPKTGLMWARISIGQEWNNGQCIGDAKFMNWTTAQIACRHFRLADCNDWRLPTIDELETLMKKAVSGYTCPNNTLFQPKNRIDGSYWSITECDFHHHFAWIVYFGGGSAGSYSKTNDYYVRAVRTT</sequence>
<proteinExistence type="predicted"/>
<protein>
    <recommendedName>
        <fullName evidence="2">Lcl C-terminal domain-containing protein</fullName>
    </recommendedName>
</protein>
<keyword evidence="1" id="KW-0175">Coiled coil</keyword>
<name>R9B2W4_9GAMM</name>
<feature type="coiled-coil region" evidence="1">
    <location>
        <begin position="30"/>
        <end position="71"/>
    </location>
</feature>
<dbReference type="Pfam" id="PF07603">
    <property type="entry name" value="Lcl_C"/>
    <property type="match status" value="1"/>
</dbReference>
<dbReference type="EMBL" id="AQFL01000009">
    <property type="protein sequence ID" value="EOR08829.1"/>
    <property type="molecule type" value="Genomic_DNA"/>
</dbReference>
<gene>
    <name evidence="3" type="ORF">F896_01359</name>
</gene>
<dbReference type="PANTHER" id="PTHR35812:SF1">
    <property type="entry name" value="LIPOPROTEIN"/>
    <property type="match status" value="1"/>
</dbReference>
<evidence type="ECO:0000313" key="4">
    <source>
        <dbReference type="Proteomes" id="UP000016203"/>
    </source>
</evidence>
<dbReference type="OrthoDB" id="9793251at2"/>
<accession>R9B2W4</accession>
<dbReference type="PANTHER" id="PTHR35812">
    <property type="entry name" value="LIPOPROTEIN"/>
    <property type="match status" value="1"/>
</dbReference>
<dbReference type="Proteomes" id="UP000016203">
    <property type="component" value="Unassembled WGS sequence"/>
</dbReference>
<dbReference type="RefSeq" id="WP_016163137.1">
    <property type="nucleotide sequence ID" value="NZ_KE007347.1"/>
</dbReference>
<comment type="caution">
    <text evidence="3">The sequence shown here is derived from an EMBL/GenBank/DDBJ whole genome shotgun (WGS) entry which is preliminary data.</text>
</comment>
<feature type="domain" description="Lcl C-terminal" evidence="2">
    <location>
        <begin position="133"/>
        <end position="259"/>
    </location>
</feature>
<dbReference type="InterPro" id="IPR011460">
    <property type="entry name" value="Lcl_C"/>
</dbReference>
<organism evidence="3 4">
    <name type="scientific">Acinetobacter genomosp. 15BJ</name>
    <dbReference type="NCBI Taxonomy" id="106651"/>
    <lineage>
        <taxon>Bacteria</taxon>
        <taxon>Pseudomonadati</taxon>
        <taxon>Pseudomonadota</taxon>
        <taxon>Gammaproteobacteria</taxon>
        <taxon>Moraxellales</taxon>
        <taxon>Moraxellaceae</taxon>
        <taxon>Acinetobacter</taxon>
    </lineage>
</organism>